<feature type="transmembrane region" description="Helical" evidence="1">
    <location>
        <begin position="123"/>
        <end position="144"/>
    </location>
</feature>
<keyword evidence="2" id="KW-0808">Transferase</keyword>
<feature type="transmembrane region" description="Helical" evidence="1">
    <location>
        <begin position="188"/>
        <end position="205"/>
    </location>
</feature>
<protein>
    <submittedName>
        <fullName evidence="2">CDP-alcohol phosphatidyltransferase</fullName>
    </submittedName>
</protein>
<accession>A0A443IEY6</accession>
<keyword evidence="1" id="KW-0812">Transmembrane</keyword>
<dbReference type="RefSeq" id="WP_128176543.1">
    <property type="nucleotide sequence ID" value="NZ_CP071409.1"/>
</dbReference>
<dbReference type="EMBL" id="JMEE01000011">
    <property type="protein sequence ID" value="RWR02608.1"/>
    <property type="molecule type" value="Genomic_DNA"/>
</dbReference>
<sequence length="227" mass="24501">MAVNTNDRRPIATRDKPWAKKSALWLKNKGVTPNQISLASTGCALLACFCFLFAFYFSSLIVRDGLLLLAAGFIQGRLVCNLLDGMVAVEGGLATPAGPVYNELPDRLSDTLIFVGVGYGLSAYPGAGTLGWIAALLALMTAYLRLLGGTCGLRQRFSGPMAKQHRMALLCGCALLAIFLPAHYGQTLFFLCLVVISLGALITCWRRGKCILDELHQNAITQEKTNE</sequence>
<proteinExistence type="predicted"/>
<dbReference type="InterPro" id="IPR043130">
    <property type="entry name" value="CDP-OH_PTrfase_TM_dom"/>
</dbReference>
<feature type="transmembrane region" description="Helical" evidence="1">
    <location>
        <begin position="36"/>
        <end position="57"/>
    </location>
</feature>
<evidence type="ECO:0000256" key="1">
    <source>
        <dbReference type="SAM" id="Phobius"/>
    </source>
</evidence>
<organism evidence="2 3">
    <name type="scientific">[Pantoea] beijingensis</name>
    <dbReference type="NCBI Taxonomy" id="1324864"/>
    <lineage>
        <taxon>Bacteria</taxon>
        <taxon>Pseudomonadati</taxon>
        <taxon>Pseudomonadota</taxon>
        <taxon>Gammaproteobacteria</taxon>
        <taxon>Enterobacterales</taxon>
        <taxon>Erwiniaceae</taxon>
        <taxon>Erwinia</taxon>
    </lineage>
</organism>
<dbReference type="AlphaFoldDB" id="A0A443IEY6"/>
<keyword evidence="3" id="KW-1185">Reference proteome</keyword>
<comment type="caution">
    <text evidence="2">The sequence shown here is derived from an EMBL/GenBank/DDBJ whole genome shotgun (WGS) entry which is preliminary data.</text>
</comment>
<name>A0A443IEY6_9GAMM</name>
<gene>
    <name evidence="2" type="ORF">ED28_07015</name>
</gene>
<evidence type="ECO:0000313" key="3">
    <source>
        <dbReference type="Proteomes" id="UP000288794"/>
    </source>
</evidence>
<dbReference type="GO" id="GO:0016740">
    <property type="term" value="F:transferase activity"/>
    <property type="evidence" value="ECO:0007669"/>
    <property type="project" value="UniProtKB-KW"/>
</dbReference>
<dbReference type="Gene3D" id="1.20.120.1760">
    <property type="match status" value="1"/>
</dbReference>
<keyword evidence="1" id="KW-1133">Transmembrane helix</keyword>
<reference evidence="2 3" key="1">
    <citation type="submission" date="2014-04" db="EMBL/GenBank/DDBJ databases">
        <title>Draft genome sequence of Pantoea beijingensis strain LMG 27579, an emerging pathogen to Pleurotus eryngii with potential industrial application.</title>
        <authorList>
            <person name="Xu F."/>
            <person name="Liu Y."/>
            <person name="Wang S."/>
            <person name="Yin Y."/>
            <person name="Ma Y."/>
            <person name="Zhao S."/>
            <person name="Rong C."/>
        </authorList>
    </citation>
    <scope>NUCLEOTIDE SEQUENCE [LARGE SCALE GENOMIC DNA]</scope>
    <source>
        <strain evidence="2 3">LMG 27579</strain>
    </source>
</reference>
<feature type="transmembrane region" description="Helical" evidence="1">
    <location>
        <begin position="165"/>
        <end position="182"/>
    </location>
</feature>
<keyword evidence="1" id="KW-0472">Membrane</keyword>
<dbReference type="Proteomes" id="UP000288794">
    <property type="component" value="Unassembled WGS sequence"/>
</dbReference>
<evidence type="ECO:0000313" key="2">
    <source>
        <dbReference type="EMBL" id="RWR02608.1"/>
    </source>
</evidence>